<dbReference type="RefSeq" id="WP_215671352.1">
    <property type="nucleotide sequence ID" value="NZ_JAFJYC010000003.1"/>
</dbReference>
<evidence type="ECO:0000313" key="2">
    <source>
        <dbReference type="EMBL" id="MBT9433454.1"/>
    </source>
</evidence>
<protein>
    <recommendedName>
        <fullName evidence="4">Ribbon-helix-helix protein CopG domain-containing protein</fullName>
    </recommendedName>
</protein>
<dbReference type="Proteomes" id="UP000811282">
    <property type="component" value="Unassembled WGS sequence"/>
</dbReference>
<evidence type="ECO:0000313" key="3">
    <source>
        <dbReference type="Proteomes" id="UP000811282"/>
    </source>
</evidence>
<keyword evidence="3" id="KW-1185">Reference proteome</keyword>
<gene>
    <name evidence="2" type="ORF">JZM24_17635</name>
</gene>
<sequence length="92" mass="9992">MALKKPVRRTVSEAEADALANRLADRPYGESQNSPPPAAVPQEEKIARTTISLPLSLLLAVEDIALENKRNGTDPKNVSAIIREALNAYLKT</sequence>
<dbReference type="EMBL" id="JAFJYC010000003">
    <property type="protein sequence ID" value="MBT9433454.1"/>
    <property type="molecule type" value="Genomic_DNA"/>
</dbReference>
<proteinExistence type="predicted"/>
<comment type="caution">
    <text evidence="2">The sequence shown here is derived from an EMBL/GenBank/DDBJ whole genome shotgun (WGS) entry which is preliminary data.</text>
</comment>
<evidence type="ECO:0000256" key="1">
    <source>
        <dbReference type="SAM" id="MobiDB-lite"/>
    </source>
</evidence>
<evidence type="ECO:0008006" key="4">
    <source>
        <dbReference type="Google" id="ProtNLM"/>
    </source>
</evidence>
<name>A0ABS5YGG7_9GAMM</name>
<reference evidence="2 3" key="1">
    <citation type="journal article" date="2021" name="Genome Biol. Evol.">
        <title>The evolution of interdependence in a four-way mealybug symbiosis.</title>
        <authorList>
            <person name="Garber A.I."/>
            <person name="Kupper M."/>
            <person name="Laetsch D.R."/>
            <person name="Weldon S.R."/>
            <person name="Ladinsky M.S."/>
            <person name="Bjorkman P.J."/>
            <person name="McCutcheon J.P."/>
        </authorList>
    </citation>
    <scope>NUCLEOTIDE SEQUENCE [LARGE SCALE GENOMIC DNA]</scope>
    <source>
        <strain evidence="2">SOD</strain>
    </source>
</reference>
<accession>A0ABS5YGG7</accession>
<feature type="region of interest" description="Disordered" evidence="1">
    <location>
        <begin position="1"/>
        <end position="42"/>
    </location>
</feature>
<organism evidence="2 3">
    <name type="scientific">Candidatus Sodalis endolongispinus</name>
    <dbReference type="NCBI Taxonomy" id="2812662"/>
    <lineage>
        <taxon>Bacteria</taxon>
        <taxon>Pseudomonadati</taxon>
        <taxon>Pseudomonadota</taxon>
        <taxon>Gammaproteobacteria</taxon>
        <taxon>Enterobacterales</taxon>
        <taxon>Bruguierivoracaceae</taxon>
        <taxon>Sodalis</taxon>
    </lineage>
</organism>